<dbReference type="GO" id="GO:0006813">
    <property type="term" value="P:potassium ion transport"/>
    <property type="evidence" value="ECO:0007669"/>
    <property type="project" value="InterPro"/>
</dbReference>
<feature type="domain" description="RCK C-terminal" evidence="2">
    <location>
        <begin position="147"/>
        <end position="230"/>
    </location>
</feature>
<dbReference type="InterPro" id="IPR006037">
    <property type="entry name" value="RCK_C"/>
</dbReference>
<dbReference type="SUPFAM" id="SSF116726">
    <property type="entry name" value="TrkA C-terminal domain-like"/>
    <property type="match status" value="1"/>
</dbReference>
<dbReference type="OrthoDB" id="9776294at2"/>
<dbReference type="InterPro" id="IPR050721">
    <property type="entry name" value="Trk_Ktr_HKT_K-transport"/>
</dbReference>
<proteinExistence type="predicted"/>
<sequence>MNINFDKITGKGRNESFMLIGMSTFSRFLARYLSERNFEVVAIDQSEDRIEKVKPFVTKGIIGDAKDASFLEKAGVKDVDAVIVSLGRKADDSLLIVYHLHELEVENIYVKVVAEDHAKILKKIGDCEIIFPEQESALRLAQRIDNPNILDYIPLTDSYSIIDWTPNEEFIGKTLGELNLKSEFGVQVISIEDAQKKVKLIPKASHYIKQGDVLVVIGENEHLEKLKEQK</sequence>
<evidence type="ECO:0000313" key="3">
    <source>
        <dbReference type="EMBL" id="RED92049.1"/>
    </source>
</evidence>
<evidence type="ECO:0000259" key="1">
    <source>
        <dbReference type="PROSITE" id="PS51201"/>
    </source>
</evidence>
<dbReference type="SUPFAM" id="SSF51735">
    <property type="entry name" value="NAD(P)-binding Rossmann-fold domains"/>
    <property type="match status" value="1"/>
</dbReference>
<reference evidence="3 4" key="1">
    <citation type="submission" date="2018-07" db="EMBL/GenBank/DDBJ databases">
        <title>Genomic Encyclopedia of Type Strains, Phase IV (KMG-IV): sequencing the most valuable type-strain genomes for metagenomic binning, comparative biology and taxonomic classification.</title>
        <authorList>
            <person name="Goeker M."/>
        </authorList>
    </citation>
    <scope>NUCLEOTIDE SEQUENCE [LARGE SCALE GENOMIC DNA]</scope>
    <source>
        <strain evidence="3 4">DSM 4134</strain>
    </source>
</reference>
<dbReference type="AlphaFoldDB" id="A0A3D9KXX0"/>
<dbReference type="PANTHER" id="PTHR43833">
    <property type="entry name" value="POTASSIUM CHANNEL PROTEIN 2-RELATED-RELATED"/>
    <property type="match status" value="1"/>
</dbReference>
<dbReference type="EMBL" id="QREG01000033">
    <property type="protein sequence ID" value="RED92049.1"/>
    <property type="molecule type" value="Genomic_DNA"/>
</dbReference>
<dbReference type="InterPro" id="IPR036721">
    <property type="entry name" value="RCK_C_sf"/>
</dbReference>
<dbReference type="InterPro" id="IPR003148">
    <property type="entry name" value="RCK_N"/>
</dbReference>
<dbReference type="PROSITE" id="PS51201">
    <property type="entry name" value="RCK_N"/>
    <property type="match status" value="1"/>
</dbReference>
<dbReference type="Pfam" id="PF02080">
    <property type="entry name" value="TrkA_C"/>
    <property type="match status" value="1"/>
</dbReference>
<dbReference type="GO" id="GO:0008324">
    <property type="term" value="F:monoatomic cation transmembrane transporter activity"/>
    <property type="evidence" value="ECO:0007669"/>
    <property type="project" value="InterPro"/>
</dbReference>
<gene>
    <name evidence="3" type="ORF">C7460_13318</name>
</gene>
<dbReference type="InterPro" id="IPR036291">
    <property type="entry name" value="NAD(P)-bd_dom_sf"/>
</dbReference>
<name>A0A3D9KXX0_MARFU</name>
<dbReference type="PROSITE" id="PS51202">
    <property type="entry name" value="RCK_C"/>
    <property type="match status" value="1"/>
</dbReference>
<keyword evidence="4" id="KW-1185">Reference proteome</keyword>
<dbReference type="Proteomes" id="UP000256779">
    <property type="component" value="Unassembled WGS sequence"/>
</dbReference>
<dbReference type="Gene3D" id="3.30.70.1450">
    <property type="entry name" value="Regulator of K+ conductance, C-terminal domain"/>
    <property type="match status" value="1"/>
</dbReference>
<protein>
    <submittedName>
        <fullName evidence="3">Trk system potassium uptake protein TrkA</fullName>
    </submittedName>
</protein>
<evidence type="ECO:0000313" key="4">
    <source>
        <dbReference type="Proteomes" id="UP000256779"/>
    </source>
</evidence>
<comment type="caution">
    <text evidence="3">The sequence shown here is derived from an EMBL/GenBank/DDBJ whole genome shotgun (WGS) entry which is preliminary data.</text>
</comment>
<organism evidence="3 4">
    <name type="scientific">Marinoscillum furvescens DSM 4134</name>
    <dbReference type="NCBI Taxonomy" id="1122208"/>
    <lineage>
        <taxon>Bacteria</taxon>
        <taxon>Pseudomonadati</taxon>
        <taxon>Bacteroidota</taxon>
        <taxon>Cytophagia</taxon>
        <taxon>Cytophagales</taxon>
        <taxon>Reichenbachiellaceae</taxon>
        <taxon>Marinoscillum</taxon>
    </lineage>
</organism>
<feature type="domain" description="RCK N-terminal" evidence="1">
    <location>
        <begin position="14"/>
        <end position="131"/>
    </location>
</feature>
<dbReference type="Gene3D" id="3.40.50.720">
    <property type="entry name" value="NAD(P)-binding Rossmann-like Domain"/>
    <property type="match status" value="1"/>
</dbReference>
<accession>A0A3D9KXX0</accession>
<dbReference type="Pfam" id="PF02254">
    <property type="entry name" value="TrkA_N"/>
    <property type="match status" value="1"/>
</dbReference>
<dbReference type="PANTHER" id="PTHR43833:SF7">
    <property type="entry name" value="KTR SYSTEM POTASSIUM UPTAKE PROTEIN C"/>
    <property type="match status" value="1"/>
</dbReference>
<evidence type="ECO:0000259" key="2">
    <source>
        <dbReference type="PROSITE" id="PS51202"/>
    </source>
</evidence>
<dbReference type="RefSeq" id="WP_115870346.1">
    <property type="nucleotide sequence ID" value="NZ_QREG01000033.1"/>
</dbReference>